<dbReference type="GO" id="GO:0005634">
    <property type="term" value="C:nucleus"/>
    <property type="evidence" value="ECO:0007669"/>
    <property type="project" value="TreeGrafter"/>
</dbReference>
<gene>
    <name evidence="3" type="primary">PNLDC1</name>
    <name evidence="3" type="ORF">AVEN_196940_1</name>
</gene>
<dbReference type="GO" id="GO:1990431">
    <property type="term" value="P:priRNA 3'-end processing"/>
    <property type="evidence" value="ECO:0007669"/>
    <property type="project" value="TreeGrafter"/>
</dbReference>
<dbReference type="Proteomes" id="UP000499080">
    <property type="component" value="Unassembled WGS sequence"/>
</dbReference>
<dbReference type="PANTHER" id="PTHR15092">
    <property type="entry name" value="POLY A -SPECIFIC RIBONUCLEASE/TARGET OF EGR1, MEMBER 1"/>
    <property type="match status" value="1"/>
</dbReference>
<feature type="transmembrane region" description="Helical" evidence="2">
    <location>
        <begin position="243"/>
        <end position="264"/>
    </location>
</feature>
<keyword evidence="2" id="KW-0812">Transmembrane</keyword>
<dbReference type="EMBL" id="BGPR01006517">
    <property type="protein sequence ID" value="GBN19674.1"/>
    <property type="molecule type" value="Genomic_DNA"/>
</dbReference>
<comment type="caution">
    <text evidence="3">The sequence shown here is derived from an EMBL/GenBank/DDBJ whole genome shotgun (WGS) entry which is preliminary data.</text>
</comment>
<evidence type="ECO:0000313" key="3">
    <source>
        <dbReference type="EMBL" id="GBN19674.1"/>
    </source>
</evidence>
<evidence type="ECO:0000256" key="1">
    <source>
        <dbReference type="ARBA" id="ARBA00008372"/>
    </source>
</evidence>
<evidence type="ECO:0000313" key="4">
    <source>
        <dbReference type="Proteomes" id="UP000499080"/>
    </source>
</evidence>
<dbReference type="AlphaFoldDB" id="A0A4Y2LZA4"/>
<dbReference type="InterPro" id="IPR006941">
    <property type="entry name" value="RNase_CAF1"/>
</dbReference>
<dbReference type="GO" id="GO:1990432">
    <property type="term" value="P:siRNA 3'-end processing"/>
    <property type="evidence" value="ECO:0007669"/>
    <property type="project" value="TreeGrafter"/>
</dbReference>
<dbReference type="OrthoDB" id="6427933at2759"/>
<keyword evidence="2" id="KW-0472">Membrane</keyword>
<dbReference type="InterPro" id="IPR051181">
    <property type="entry name" value="CAF1_poly(A)_ribonucleases"/>
</dbReference>
<proteinExistence type="inferred from homology"/>
<sequence length="267" mass="31361">MDLMLFYQNFHQNLPDSYDKFKKELHSVFPVIYDTKHIWLNIRQVLESKRFVASSGLTTLYELFKNPPDHLNTLFSPCILPSNCKQYVDEDFVHDSGYDAFITGFVFLKICHVLAMEKSSVMIPKDKPPTFKHLLSAASSFVNKVNFSYFKFKYVNLEGADPLPDNMNYLYISPKDWTKTLTLDELNKRFSRYQIPEFKFIKLRRAAVVAIQNLNIYNRILKDFKDDPDLTVEKYNFLRHSPYVSATFWLTIVTSGCLVAAWIWKSR</sequence>
<dbReference type="Gene3D" id="3.30.420.10">
    <property type="entry name" value="Ribonuclease H-like superfamily/Ribonuclease H"/>
    <property type="match status" value="1"/>
</dbReference>
<organism evidence="3 4">
    <name type="scientific">Araneus ventricosus</name>
    <name type="common">Orbweaver spider</name>
    <name type="synonym">Epeira ventricosa</name>
    <dbReference type="NCBI Taxonomy" id="182803"/>
    <lineage>
        <taxon>Eukaryota</taxon>
        <taxon>Metazoa</taxon>
        <taxon>Ecdysozoa</taxon>
        <taxon>Arthropoda</taxon>
        <taxon>Chelicerata</taxon>
        <taxon>Arachnida</taxon>
        <taxon>Araneae</taxon>
        <taxon>Araneomorphae</taxon>
        <taxon>Entelegynae</taxon>
        <taxon>Araneoidea</taxon>
        <taxon>Araneidae</taxon>
        <taxon>Araneus</taxon>
    </lineage>
</organism>
<dbReference type="GO" id="GO:0000175">
    <property type="term" value="F:3'-5'-RNA exonuclease activity"/>
    <property type="evidence" value="ECO:0007669"/>
    <property type="project" value="TreeGrafter"/>
</dbReference>
<dbReference type="PANTHER" id="PTHR15092:SF22">
    <property type="entry name" value="POLY(A)-SPECIFIC RIBONUCLEASE PNLDC1"/>
    <property type="match status" value="1"/>
</dbReference>
<keyword evidence="2" id="KW-1133">Transmembrane helix</keyword>
<dbReference type="SUPFAM" id="SSF53098">
    <property type="entry name" value="Ribonuclease H-like"/>
    <property type="match status" value="1"/>
</dbReference>
<evidence type="ECO:0000256" key="2">
    <source>
        <dbReference type="SAM" id="Phobius"/>
    </source>
</evidence>
<dbReference type="InterPro" id="IPR036397">
    <property type="entry name" value="RNaseH_sf"/>
</dbReference>
<reference evidence="3 4" key="1">
    <citation type="journal article" date="2019" name="Sci. Rep.">
        <title>Orb-weaving spider Araneus ventricosus genome elucidates the spidroin gene catalogue.</title>
        <authorList>
            <person name="Kono N."/>
            <person name="Nakamura H."/>
            <person name="Ohtoshi R."/>
            <person name="Moran D.A.P."/>
            <person name="Shinohara A."/>
            <person name="Yoshida Y."/>
            <person name="Fujiwara M."/>
            <person name="Mori M."/>
            <person name="Tomita M."/>
            <person name="Arakawa K."/>
        </authorList>
    </citation>
    <scope>NUCLEOTIDE SEQUENCE [LARGE SCALE GENOMIC DNA]</scope>
</reference>
<dbReference type="Pfam" id="PF04857">
    <property type="entry name" value="CAF1"/>
    <property type="match status" value="1"/>
</dbReference>
<protein>
    <submittedName>
        <fullName evidence="3">Poly(A)-specific ribonuclease PNLDC1</fullName>
    </submittedName>
</protein>
<dbReference type="GO" id="GO:0003723">
    <property type="term" value="F:RNA binding"/>
    <property type="evidence" value="ECO:0007669"/>
    <property type="project" value="TreeGrafter"/>
</dbReference>
<dbReference type="GO" id="GO:0005783">
    <property type="term" value="C:endoplasmic reticulum"/>
    <property type="evidence" value="ECO:0007669"/>
    <property type="project" value="TreeGrafter"/>
</dbReference>
<dbReference type="InterPro" id="IPR012337">
    <property type="entry name" value="RNaseH-like_sf"/>
</dbReference>
<name>A0A4Y2LZA4_ARAVE</name>
<keyword evidence="4" id="KW-1185">Reference proteome</keyword>
<comment type="similarity">
    <text evidence="1">Belongs to the CAF1 family.</text>
</comment>
<accession>A0A4Y2LZA4</accession>
<dbReference type="GO" id="GO:0000289">
    <property type="term" value="P:nuclear-transcribed mRNA poly(A) tail shortening"/>
    <property type="evidence" value="ECO:0007669"/>
    <property type="project" value="TreeGrafter"/>
</dbReference>